<accession>A0A3M8AZE6</accession>
<reference evidence="2 3" key="1">
    <citation type="submission" date="2018-10" db="EMBL/GenBank/DDBJ databases">
        <title>Phylogenomics of Brevibacillus.</title>
        <authorList>
            <person name="Dunlap C."/>
        </authorList>
    </citation>
    <scope>NUCLEOTIDE SEQUENCE [LARGE SCALE GENOMIC DNA]</scope>
    <source>
        <strain evidence="2 3">DSM 100115</strain>
    </source>
</reference>
<evidence type="ECO:0000313" key="3">
    <source>
        <dbReference type="Proteomes" id="UP000268829"/>
    </source>
</evidence>
<dbReference type="EMBL" id="RHHS01000028">
    <property type="protein sequence ID" value="RNB56559.1"/>
    <property type="molecule type" value="Genomic_DNA"/>
</dbReference>
<evidence type="ECO:0000256" key="1">
    <source>
        <dbReference type="SAM" id="SignalP"/>
    </source>
</evidence>
<organism evidence="2 3">
    <name type="scientific">Brevibacillus gelatini</name>
    <dbReference type="NCBI Taxonomy" id="1655277"/>
    <lineage>
        <taxon>Bacteria</taxon>
        <taxon>Bacillati</taxon>
        <taxon>Bacillota</taxon>
        <taxon>Bacilli</taxon>
        <taxon>Bacillales</taxon>
        <taxon>Paenibacillaceae</taxon>
        <taxon>Brevibacillus</taxon>
    </lineage>
</organism>
<keyword evidence="1" id="KW-0732">Signal</keyword>
<keyword evidence="3" id="KW-1185">Reference proteome</keyword>
<dbReference type="AlphaFoldDB" id="A0A3M8AZE6"/>
<evidence type="ECO:0000313" key="2">
    <source>
        <dbReference type="EMBL" id="RNB56559.1"/>
    </source>
</evidence>
<dbReference type="OrthoDB" id="2464356at2"/>
<feature type="signal peptide" evidence="1">
    <location>
        <begin position="1"/>
        <end position="23"/>
    </location>
</feature>
<dbReference type="RefSeq" id="WP_122905023.1">
    <property type="nucleotide sequence ID" value="NZ_RHHS01000028.1"/>
</dbReference>
<proteinExistence type="predicted"/>
<protein>
    <submittedName>
        <fullName evidence="2">Uncharacterized protein</fullName>
    </submittedName>
</protein>
<sequence length="477" mass="52926">MKPRRIICLALTFIFLTSTMVSAAATYPYGKHYYGEKDIYLQGDLSSSGLSGVQWRPSIAYRHDLKIRNVITGVETPTSGYLQTVQFDIQPLPGIEPEDKFKDKSGYHLIPLEEELIKDLVAKANGNAQWVWEQVSKSNPHPIVKQYLVNNVPYIDIGAVFYLSGGGLNNIARVENGDGITSPLFQTHYDSTPWPSIPILEQNSDGSLRIKALAHSIYDTAITGVITVNGTDTKELFSRNSPVNNYTVTYEGNVPLSELPGLKQGQNQVTLTVSDKFGRTASKSVVIQNGITQGCQPVLVKMRDTTQRIYFPDVSDGSTIKYGGPLVWGMQYNSAVCSVLESINKNNGIGEKLNQPIRVSDIQTSIFLNRWEFKIGKSNNGVILENLSKETRPLVAYLVETKGEKFLKRYEVNKGQSVEIVLPEKKYKGEYSIQFPSPLVDSGFWAKATTTSEGLPASYTYPDEVKGAIQAIVNFQK</sequence>
<feature type="chain" id="PRO_5017964244" evidence="1">
    <location>
        <begin position="24"/>
        <end position="477"/>
    </location>
</feature>
<name>A0A3M8AZE6_9BACL</name>
<dbReference type="Proteomes" id="UP000268829">
    <property type="component" value="Unassembled WGS sequence"/>
</dbReference>
<gene>
    <name evidence="2" type="ORF">EDM57_12185</name>
</gene>
<comment type="caution">
    <text evidence="2">The sequence shown here is derived from an EMBL/GenBank/DDBJ whole genome shotgun (WGS) entry which is preliminary data.</text>
</comment>